<dbReference type="Proteomes" id="UP001152622">
    <property type="component" value="Chromosome 2"/>
</dbReference>
<protein>
    <submittedName>
        <fullName evidence="1">Uncharacterized protein</fullName>
    </submittedName>
</protein>
<dbReference type="AlphaFoldDB" id="A0A9Q1G212"/>
<sequence>MTLAARLDDMEVTLEHLLMDVFVKGAEDVQVFSSGRAGVGGACGFTSVPQTDPNKSWKRDLELSSAPDGQTSDILFEVAHVTRPYGESGGVTASLWSCDHVYSDSHAVRLDR</sequence>
<accession>A0A9Q1G212</accession>
<dbReference type="EMBL" id="JAINUF010000002">
    <property type="protein sequence ID" value="KAJ8373930.1"/>
    <property type="molecule type" value="Genomic_DNA"/>
</dbReference>
<name>A0A9Q1G212_SYNKA</name>
<evidence type="ECO:0000313" key="1">
    <source>
        <dbReference type="EMBL" id="KAJ8373930.1"/>
    </source>
</evidence>
<keyword evidence="2" id="KW-1185">Reference proteome</keyword>
<organism evidence="1 2">
    <name type="scientific">Synaphobranchus kaupii</name>
    <name type="common">Kaup's arrowtooth eel</name>
    <dbReference type="NCBI Taxonomy" id="118154"/>
    <lineage>
        <taxon>Eukaryota</taxon>
        <taxon>Metazoa</taxon>
        <taxon>Chordata</taxon>
        <taxon>Craniata</taxon>
        <taxon>Vertebrata</taxon>
        <taxon>Euteleostomi</taxon>
        <taxon>Actinopterygii</taxon>
        <taxon>Neopterygii</taxon>
        <taxon>Teleostei</taxon>
        <taxon>Anguilliformes</taxon>
        <taxon>Synaphobranchidae</taxon>
        <taxon>Synaphobranchus</taxon>
    </lineage>
</organism>
<reference evidence="1" key="1">
    <citation type="journal article" date="2023" name="Science">
        <title>Genome structures resolve the early diversification of teleost fishes.</title>
        <authorList>
            <person name="Parey E."/>
            <person name="Louis A."/>
            <person name="Montfort J."/>
            <person name="Bouchez O."/>
            <person name="Roques C."/>
            <person name="Iampietro C."/>
            <person name="Lluch J."/>
            <person name="Castinel A."/>
            <person name="Donnadieu C."/>
            <person name="Desvignes T."/>
            <person name="Floi Bucao C."/>
            <person name="Jouanno E."/>
            <person name="Wen M."/>
            <person name="Mejri S."/>
            <person name="Dirks R."/>
            <person name="Jansen H."/>
            <person name="Henkel C."/>
            <person name="Chen W.J."/>
            <person name="Zahm M."/>
            <person name="Cabau C."/>
            <person name="Klopp C."/>
            <person name="Thompson A.W."/>
            <person name="Robinson-Rechavi M."/>
            <person name="Braasch I."/>
            <person name="Lecointre G."/>
            <person name="Bobe J."/>
            <person name="Postlethwait J.H."/>
            <person name="Berthelot C."/>
            <person name="Roest Crollius H."/>
            <person name="Guiguen Y."/>
        </authorList>
    </citation>
    <scope>NUCLEOTIDE SEQUENCE</scope>
    <source>
        <strain evidence="1">WJC10195</strain>
    </source>
</reference>
<comment type="caution">
    <text evidence="1">The sequence shown here is derived from an EMBL/GenBank/DDBJ whole genome shotgun (WGS) entry which is preliminary data.</text>
</comment>
<proteinExistence type="predicted"/>
<gene>
    <name evidence="1" type="ORF">SKAU_G00045100</name>
</gene>
<evidence type="ECO:0000313" key="2">
    <source>
        <dbReference type="Proteomes" id="UP001152622"/>
    </source>
</evidence>